<keyword evidence="6" id="KW-1185">Reference proteome</keyword>
<evidence type="ECO:0000313" key="6">
    <source>
        <dbReference type="Proteomes" id="UP000274922"/>
    </source>
</evidence>
<dbReference type="GO" id="GO:0005525">
    <property type="term" value="F:GTP binding"/>
    <property type="evidence" value="ECO:0007669"/>
    <property type="project" value="UniProtKB-KW"/>
</dbReference>
<dbReference type="InterPro" id="IPR001806">
    <property type="entry name" value="Small_GTPase"/>
</dbReference>
<protein>
    <submittedName>
        <fullName evidence="3">P-loop containing nucleoside triphosphate hydrolase protein</fullName>
    </submittedName>
</protein>
<reference evidence="4" key="2">
    <citation type="submission" date="2018-04" db="EMBL/GenBank/DDBJ databases">
        <title>Leveraging single-cell genomics to expand the Fungal Tree of Life.</title>
        <authorList>
            <consortium name="DOE Joint Genome Institute"/>
            <person name="Ahrendt S.R."/>
            <person name="Quandt C.A."/>
            <person name="Ciobanu D."/>
            <person name="Clum A."/>
            <person name="Salamov A."/>
            <person name="Andreopoulos B."/>
            <person name="Cheng J.-F."/>
            <person name="Woyke T."/>
            <person name="Pelin A."/>
            <person name="Henrissat B."/>
            <person name="Benny G.L."/>
            <person name="Smith M.E."/>
            <person name="James T.Y."/>
            <person name="Grigoriev I.V."/>
        </authorList>
    </citation>
    <scope>NUCLEOTIDE SEQUENCE</scope>
    <source>
        <strain evidence="4">ATCC 52028</strain>
    </source>
</reference>
<reference evidence="5 6" key="1">
    <citation type="journal article" date="2018" name="Nat. Microbiol.">
        <title>Leveraging single-cell genomics to expand the fungal tree of life.</title>
        <authorList>
            <person name="Ahrendt S.R."/>
            <person name="Quandt C.A."/>
            <person name="Ciobanu D."/>
            <person name="Clum A."/>
            <person name="Salamov A."/>
            <person name="Andreopoulos B."/>
            <person name="Cheng J.F."/>
            <person name="Woyke T."/>
            <person name="Pelin A."/>
            <person name="Henrissat B."/>
            <person name="Reynolds N.K."/>
            <person name="Benny G.L."/>
            <person name="Smith M.E."/>
            <person name="James T.Y."/>
            <person name="Grigoriev I.V."/>
        </authorList>
    </citation>
    <scope>NUCLEOTIDE SEQUENCE [LARGE SCALE GENOMIC DNA]</scope>
    <source>
        <strain evidence="5 6">ATCC 52028</strain>
    </source>
</reference>
<dbReference type="STRING" id="1555241.A0A4P9X885"/>
<evidence type="ECO:0000313" key="3">
    <source>
        <dbReference type="EMBL" id="RKO96894.1"/>
    </source>
</evidence>
<dbReference type="AlphaFoldDB" id="A0A4P9X885"/>
<evidence type="ECO:0000256" key="2">
    <source>
        <dbReference type="ARBA" id="ARBA00023134"/>
    </source>
</evidence>
<dbReference type="GO" id="GO:0007264">
    <property type="term" value="P:small GTPase-mediated signal transduction"/>
    <property type="evidence" value="ECO:0007669"/>
    <property type="project" value="InterPro"/>
</dbReference>
<keyword evidence="3" id="KW-0378">Hydrolase</keyword>
<dbReference type="GO" id="GO:0003924">
    <property type="term" value="F:GTPase activity"/>
    <property type="evidence" value="ECO:0007669"/>
    <property type="project" value="InterPro"/>
</dbReference>
<dbReference type="InterPro" id="IPR003578">
    <property type="entry name" value="Small_GTPase_Rho"/>
</dbReference>
<gene>
    <name evidence="3" type="ORF">CAUPRSCDRAFT_3953</name>
    <name evidence="4" type="ORF">CXG81DRAFT_5232</name>
</gene>
<dbReference type="Gene3D" id="3.40.50.300">
    <property type="entry name" value="P-loop containing nucleotide triphosphate hydrolases"/>
    <property type="match status" value="1"/>
</dbReference>
<accession>A0A4P9X885</accession>
<dbReference type="Pfam" id="PF00071">
    <property type="entry name" value="Ras"/>
    <property type="match status" value="1"/>
</dbReference>
<sequence>MVVVGDEGCGKTALIHRLIGRPFDSMHVPTLEAQYPHPWHPATAILDTAGARDADRLRPISYRNAGLILLCYRPNIPFAFLGLLDRWGPELNHYVPTVPRLLVGCAVDAADRPQAAAAVAGEAAAAASVRPSEAAAGTLAAKLRCEGYIATSARTGAGVVAAF</sequence>
<evidence type="ECO:0000256" key="1">
    <source>
        <dbReference type="ARBA" id="ARBA00022741"/>
    </source>
</evidence>
<feature type="non-terminal residue" evidence="4">
    <location>
        <position position="163"/>
    </location>
</feature>
<name>A0A4P9X885_9FUNG</name>
<keyword evidence="2" id="KW-0342">GTP-binding</keyword>
<dbReference type="PANTHER" id="PTHR24072">
    <property type="entry name" value="RHO FAMILY GTPASE"/>
    <property type="match status" value="1"/>
</dbReference>
<organism evidence="4 6">
    <name type="scientific">Caulochytrium protostelioides</name>
    <dbReference type="NCBI Taxonomy" id="1555241"/>
    <lineage>
        <taxon>Eukaryota</taxon>
        <taxon>Fungi</taxon>
        <taxon>Fungi incertae sedis</taxon>
        <taxon>Chytridiomycota</taxon>
        <taxon>Chytridiomycota incertae sedis</taxon>
        <taxon>Chytridiomycetes</taxon>
        <taxon>Caulochytriales</taxon>
        <taxon>Caulochytriaceae</taxon>
        <taxon>Caulochytrium</taxon>
    </lineage>
</organism>
<evidence type="ECO:0000313" key="5">
    <source>
        <dbReference type="Proteomes" id="UP000268535"/>
    </source>
</evidence>
<dbReference type="EMBL" id="ML009540">
    <property type="protein sequence ID" value="RKO96894.1"/>
    <property type="molecule type" value="Genomic_DNA"/>
</dbReference>
<dbReference type="SUPFAM" id="SSF52540">
    <property type="entry name" value="P-loop containing nucleoside triphosphate hydrolases"/>
    <property type="match status" value="1"/>
</dbReference>
<reference evidence="3" key="3">
    <citation type="submission" date="2018-08" db="EMBL/GenBank/DDBJ databases">
        <title>Leveraging single-cell genomics to expand the Fungal Tree of Life.</title>
        <authorList>
            <consortium name="DOE Joint Genome Institute"/>
            <person name="Ahrendt S.R."/>
            <person name="Quandt C.A."/>
            <person name="Ciobanu D."/>
            <person name="Clum A."/>
            <person name="Salamov A."/>
            <person name="Andreopoulos B."/>
            <person name="Cheng J.-F."/>
            <person name="Woyke T."/>
            <person name="Pelin A."/>
            <person name="Henrissat B."/>
            <person name="Reynolds N."/>
            <person name="Benny G.L."/>
            <person name="Smith M.E."/>
            <person name="James T.Y."/>
            <person name="Grigoriev I.V."/>
        </authorList>
    </citation>
    <scope>NUCLEOTIDE SEQUENCE</scope>
    <source>
        <strain evidence="3">ATCC 52028</strain>
    </source>
</reference>
<dbReference type="OrthoDB" id="2111458at2759"/>
<evidence type="ECO:0000313" key="4">
    <source>
        <dbReference type="EMBL" id="RKP01483.1"/>
    </source>
</evidence>
<dbReference type="SMART" id="SM00174">
    <property type="entry name" value="RHO"/>
    <property type="match status" value="1"/>
</dbReference>
<proteinExistence type="predicted"/>
<dbReference type="InterPro" id="IPR027417">
    <property type="entry name" value="P-loop_NTPase"/>
</dbReference>
<dbReference type="EMBL" id="ML014170">
    <property type="protein sequence ID" value="RKP01483.1"/>
    <property type="molecule type" value="Genomic_DNA"/>
</dbReference>
<dbReference type="Proteomes" id="UP000274922">
    <property type="component" value="Unassembled WGS sequence"/>
</dbReference>
<dbReference type="Proteomes" id="UP000268535">
    <property type="component" value="Unassembled WGS sequence"/>
</dbReference>
<keyword evidence="1" id="KW-0547">Nucleotide-binding</keyword>
<dbReference type="SMART" id="SM00175">
    <property type="entry name" value="RAB"/>
    <property type="match status" value="1"/>
</dbReference>